<dbReference type="InterPro" id="IPR009875">
    <property type="entry name" value="PilZ_domain"/>
</dbReference>
<dbReference type="Pfam" id="PF07238">
    <property type="entry name" value="PilZ"/>
    <property type="match status" value="1"/>
</dbReference>
<accession>A0ABU5AJT7</accession>
<protein>
    <submittedName>
        <fullName evidence="2">PilZ domain-containing protein</fullName>
    </submittedName>
</protein>
<reference evidence="2 3" key="1">
    <citation type="submission" date="2023-08" db="EMBL/GenBank/DDBJ databases">
        <title>Implementing the SeqCode for naming new Mesorhizobium species isolated from Vachellia karroo root nodules.</title>
        <authorList>
            <person name="Van Lill M."/>
        </authorList>
    </citation>
    <scope>NUCLEOTIDE SEQUENCE [LARGE SCALE GENOMIC DNA]</scope>
    <source>
        <strain evidence="2 3">VK4B</strain>
    </source>
</reference>
<gene>
    <name evidence="2" type="ORF">RFM23_07955</name>
</gene>
<proteinExistence type="predicted"/>
<feature type="domain" description="PilZ" evidence="1">
    <location>
        <begin position="9"/>
        <end position="89"/>
    </location>
</feature>
<evidence type="ECO:0000313" key="3">
    <source>
        <dbReference type="Proteomes" id="UP001276564"/>
    </source>
</evidence>
<dbReference type="Proteomes" id="UP001276564">
    <property type="component" value="Unassembled WGS sequence"/>
</dbReference>
<dbReference type="SUPFAM" id="SSF141371">
    <property type="entry name" value="PilZ domain-like"/>
    <property type="match status" value="1"/>
</dbReference>
<organism evidence="2 3">
    <name type="scientific">Mesorhizobium abyssinicae</name>
    <dbReference type="NCBI Taxonomy" id="1209958"/>
    <lineage>
        <taxon>Bacteria</taxon>
        <taxon>Pseudomonadati</taxon>
        <taxon>Pseudomonadota</taxon>
        <taxon>Alphaproteobacteria</taxon>
        <taxon>Hyphomicrobiales</taxon>
        <taxon>Phyllobacteriaceae</taxon>
        <taxon>Mesorhizobium</taxon>
    </lineage>
</organism>
<evidence type="ECO:0000259" key="1">
    <source>
        <dbReference type="Pfam" id="PF07238"/>
    </source>
</evidence>
<dbReference type="RefSeq" id="WP_128275723.1">
    <property type="nucleotide sequence ID" value="NZ_JARAKC010000016.1"/>
</dbReference>
<evidence type="ECO:0000313" key="2">
    <source>
        <dbReference type="EMBL" id="MDX8537552.1"/>
    </source>
</evidence>
<name>A0ABU5AJT7_9HYPH</name>
<comment type="caution">
    <text evidence="2">The sequence shown here is derived from an EMBL/GenBank/DDBJ whole genome shotgun (WGS) entry which is preliminary data.</text>
</comment>
<sequence length="98" mass="11123">MEPDEPRRERRLHPREIVLKEATIVAGPDNPAIGCSVRNQHERGAELRVPSDAVVPERFLLHVPDDAVTYQTVVRWRRKERLGVQFYGAPKPSTTAAD</sequence>
<dbReference type="EMBL" id="JAVIIP010000003">
    <property type="protein sequence ID" value="MDX8537552.1"/>
    <property type="molecule type" value="Genomic_DNA"/>
</dbReference>
<keyword evidence="3" id="KW-1185">Reference proteome</keyword>